<sequence length="139" mass="16777">MKNRGRRNQCLSENLMLEKGVLKDELFRTSRANVVLVRKLKTVRNSAAKATEYIETLWEHWGSRRRRQQGVRTNVRMRTVYARRNKFRDLKRRQKQSMWEFSMNAEKWSKRVLPQLDDNLSGRHSKFYHNIGRVESRPS</sequence>
<dbReference type="AlphaFoldDB" id="A0A2G5T292"/>
<protein>
    <submittedName>
        <fullName evidence="1">Uncharacterized protein</fullName>
    </submittedName>
</protein>
<name>A0A2G5T292_9PELO</name>
<reference evidence="2" key="1">
    <citation type="submission" date="2017-10" db="EMBL/GenBank/DDBJ databases">
        <title>Rapid genome shrinkage in a self-fertile nematode reveals novel sperm competition proteins.</title>
        <authorList>
            <person name="Yin D."/>
            <person name="Schwarz E.M."/>
            <person name="Thomas C.G."/>
            <person name="Felde R.L."/>
            <person name="Korf I.F."/>
            <person name="Cutter A.D."/>
            <person name="Schartner C.M."/>
            <person name="Ralston E.J."/>
            <person name="Meyer B.J."/>
            <person name="Haag E.S."/>
        </authorList>
    </citation>
    <scope>NUCLEOTIDE SEQUENCE [LARGE SCALE GENOMIC DNA]</scope>
    <source>
        <strain evidence="2">JU1422</strain>
    </source>
</reference>
<proteinExistence type="predicted"/>
<accession>A0A2G5T292</accession>
<evidence type="ECO:0000313" key="2">
    <source>
        <dbReference type="Proteomes" id="UP000230233"/>
    </source>
</evidence>
<dbReference type="Proteomes" id="UP000230233">
    <property type="component" value="Chromosome X"/>
</dbReference>
<gene>
    <name evidence="1" type="primary">Cnig_chr_X.g26325</name>
    <name evidence="1" type="ORF">B9Z55_026325</name>
</gene>
<organism evidence="1 2">
    <name type="scientific">Caenorhabditis nigoni</name>
    <dbReference type="NCBI Taxonomy" id="1611254"/>
    <lineage>
        <taxon>Eukaryota</taxon>
        <taxon>Metazoa</taxon>
        <taxon>Ecdysozoa</taxon>
        <taxon>Nematoda</taxon>
        <taxon>Chromadorea</taxon>
        <taxon>Rhabditida</taxon>
        <taxon>Rhabditina</taxon>
        <taxon>Rhabditomorpha</taxon>
        <taxon>Rhabditoidea</taxon>
        <taxon>Rhabditidae</taxon>
        <taxon>Peloderinae</taxon>
        <taxon>Caenorhabditis</taxon>
    </lineage>
</organism>
<dbReference type="EMBL" id="PDUG01000006">
    <property type="protein sequence ID" value="PIC21525.1"/>
    <property type="molecule type" value="Genomic_DNA"/>
</dbReference>
<comment type="caution">
    <text evidence="1">The sequence shown here is derived from an EMBL/GenBank/DDBJ whole genome shotgun (WGS) entry which is preliminary data.</text>
</comment>
<keyword evidence="2" id="KW-1185">Reference proteome</keyword>
<evidence type="ECO:0000313" key="1">
    <source>
        <dbReference type="EMBL" id="PIC21525.1"/>
    </source>
</evidence>